<organism evidence="1 2">
    <name type="scientific">Hyphomonas hirschiana VP5</name>
    <dbReference type="NCBI Taxonomy" id="1280951"/>
    <lineage>
        <taxon>Bacteria</taxon>
        <taxon>Pseudomonadati</taxon>
        <taxon>Pseudomonadota</taxon>
        <taxon>Alphaproteobacteria</taxon>
        <taxon>Hyphomonadales</taxon>
        <taxon>Hyphomonadaceae</taxon>
        <taxon>Hyphomonas</taxon>
    </lineage>
</organism>
<sequence>MADGGMAGKTLAKVSAETLTDKAHMALGGEALAVIADDAGRFLSSVLKGMKPQGCQQTCFKAAKDSENSTFFVGFIVIMIEKDHRTFRLCWWGPMPKAGI</sequence>
<evidence type="ECO:0000313" key="2">
    <source>
        <dbReference type="Proteomes" id="UP000025061"/>
    </source>
</evidence>
<reference evidence="1 2" key="1">
    <citation type="submission" date="2013-04" db="EMBL/GenBank/DDBJ databases">
        <title>Hyphomonas hirschiana VP5 Genome Sequencing.</title>
        <authorList>
            <person name="Lai Q."/>
            <person name="Shao Z."/>
        </authorList>
    </citation>
    <scope>NUCLEOTIDE SEQUENCE [LARGE SCALE GENOMIC DNA]</scope>
    <source>
        <strain evidence="1 2">VP5</strain>
    </source>
</reference>
<proteinExistence type="predicted"/>
<comment type="caution">
    <text evidence="1">The sequence shown here is derived from an EMBL/GenBank/DDBJ whole genome shotgun (WGS) entry which is preliminary data.</text>
</comment>
<dbReference type="AntiFam" id="ANF00105">
    <property type="entry name" value="Shadow ORF (opposite purF)"/>
</dbReference>
<gene>
    <name evidence="1" type="ORF">HHI_01640</name>
</gene>
<evidence type="ECO:0000313" key="1">
    <source>
        <dbReference type="EMBL" id="KCZ96341.1"/>
    </source>
</evidence>
<protein>
    <submittedName>
        <fullName evidence="1">Uncharacterized protein</fullName>
    </submittedName>
</protein>
<keyword evidence="2" id="KW-1185">Reference proteome</keyword>
<name>A0A059G0R0_9PROT</name>
<accession>A0A059G0R0</accession>
<dbReference type="AlphaFoldDB" id="A0A059G0R0"/>
<dbReference type="EMBL" id="ARYI01000001">
    <property type="protein sequence ID" value="KCZ96341.1"/>
    <property type="molecule type" value="Genomic_DNA"/>
</dbReference>
<dbReference type="Proteomes" id="UP000025061">
    <property type="component" value="Unassembled WGS sequence"/>
</dbReference>